<comment type="caution">
    <text evidence="3">The sequence shown here is derived from an EMBL/GenBank/DDBJ whole genome shotgun (WGS) entry which is preliminary data.</text>
</comment>
<dbReference type="RefSeq" id="XP_018000036.1">
    <property type="nucleotide sequence ID" value="XM_018140102.1"/>
</dbReference>
<sequence>MRGIYIRRRIRNNGFPYNGGDNFSFRPQKPLLLIPLSPTLSNIREKFHYYLHVWMILAMAFITAVSYFIFTHFDARCHCNLSGNEVKAAANRHAMIGHNWGKAKIVVDGWLAGSWALAAGWPTMFLLCEIVRGIDMLWCWYRARRTLRSRRRPGAGIEKDVEVGEDCPLLAGKEDDTVEMPGEKLSVPCESDSRPAHNQPAGAATRSEAHNVLVDQLDSGTKRISQPSGRISDDTASEKSSPAGVTVKIQYWWEADDPSDFVEEEWRFPGWTQFTDDLVDQRFNGTTIYMRYPPEALCR</sequence>
<name>A0A0N1P137_9EURO</name>
<proteinExistence type="predicted"/>
<dbReference type="Proteomes" id="UP000038010">
    <property type="component" value="Unassembled WGS sequence"/>
</dbReference>
<evidence type="ECO:0000313" key="3">
    <source>
        <dbReference type="EMBL" id="KPI40073.1"/>
    </source>
</evidence>
<dbReference type="VEuPathDB" id="FungiDB:AB675_11271"/>
<protein>
    <submittedName>
        <fullName evidence="3">Uncharacterized protein</fullName>
    </submittedName>
</protein>
<feature type="transmembrane region" description="Helical" evidence="2">
    <location>
        <begin position="49"/>
        <end position="70"/>
    </location>
</feature>
<feature type="transmembrane region" description="Helical" evidence="2">
    <location>
        <begin position="119"/>
        <end position="141"/>
    </location>
</feature>
<organism evidence="3 4">
    <name type="scientific">Cyphellophora attinorum</name>
    <dbReference type="NCBI Taxonomy" id="1664694"/>
    <lineage>
        <taxon>Eukaryota</taxon>
        <taxon>Fungi</taxon>
        <taxon>Dikarya</taxon>
        <taxon>Ascomycota</taxon>
        <taxon>Pezizomycotina</taxon>
        <taxon>Eurotiomycetes</taxon>
        <taxon>Chaetothyriomycetidae</taxon>
        <taxon>Chaetothyriales</taxon>
        <taxon>Cyphellophoraceae</taxon>
        <taxon>Cyphellophora</taxon>
    </lineage>
</organism>
<keyword evidence="4" id="KW-1185">Reference proteome</keyword>
<keyword evidence="2" id="KW-0472">Membrane</keyword>
<feature type="compositionally biased region" description="Polar residues" evidence="1">
    <location>
        <begin position="218"/>
        <end position="229"/>
    </location>
</feature>
<evidence type="ECO:0000256" key="1">
    <source>
        <dbReference type="SAM" id="MobiDB-lite"/>
    </source>
</evidence>
<evidence type="ECO:0000256" key="2">
    <source>
        <dbReference type="SAM" id="Phobius"/>
    </source>
</evidence>
<accession>A0A0N1P137</accession>
<gene>
    <name evidence="3" type="ORF">AB675_11271</name>
</gene>
<dbReference type="AlphaFoldDB" id="A0A0N1P137"/>
<dbReference type="EMBL" id="LFJN01000013">
    <property type="protein sequence ID" value="KPI40073.1"/>
    <property type="molecule type" value="Genomic_DNA"/>
</dbReference>
<evidence type="ECO:0000313" key="4">
    <source>
        <dbReference type="Proteomes" id="UP000038010"/>
    </source>
</evidence>
<keyword evidence="2" id="KW-1133">Transmembrane helix</keyword>
<dbReference type="GeneID" id="28731982"/>
<feature type="region of interest" description="Disordered" evidence="1">
    <location>
        <begin position="187"/>
        <end position="240"/>
    </location>
</feature>
<keyword evidence="2" id="KW-0812">Transmembrane</keyword>
<reference evidence="3 4" key="1">
    <citation type="submission" date="2015-06" db="EMBL/GenBank/DDBJ databases">
        <title>Draft genome of the ant-associated black yeast Phialophora attae CBS 131958.</title>
        <authorList>
            <person name="Moreno L.F."/>
            <person name="Stielow B.J."/>
            <person name="de Hoog S."/>
            <person name="Vicente V.A."/>
            <person name="Weiss V.A."/>
            <person name="de Vries M."/>
            <person name="Cruz L.M."/>
            <person name="Souza E.M."/>
        </authorList>
    </citation>
    <scope>NUCLEOTIDE SEQUENCE [LARGE SCALE GENOMIC DNA]</scope>
    <source>
        <strain evidence="3 4">CBS 131958</strain>
    </source>
</reference>